<dbReference type="Gene3D" id="3.30.50.10">
    <property type="entry name" value="Erythroid Transcription Factor GATA-1, subunit A"/>
    <property type="match status" value="1"/>
</dbReference>
<dbReference type="SUPFAM" id="SSF57716">
    <property type="entry name" value="Glucocorticoid receptor-like (DNA-binding domain)"/>
    <property type="match status" value="1"/>
</dbReference>
<evidence type="ECO:0000256" key="6">
    <source>
        <dbReference type="ARBA" id="ARBA00023163"/>
    </source>
</evidence>
<protein>
    <recommendedName>
        <fullName evidence="9">GATA-type domain-containing protein</fullName>
    </recommendedName>
</protein>
<keyword evidence="2 7" id="KW-0863">Zinc-finger</keyword>
<feature type="domain" description="GATA-type" evidence="9">
    <location>
        <begin position="51"/>
        <end position="87"/>
    </location>
</feature>
<dbReference type="PANTHER" id="PTHR47255">
    <property type="entry name" value="GATA TRANSCRIPTION FACTOR 22-RELATED"/>
    <property type="match status" value="1"/>
</dbReference>
<dbReference type="InParanoid" id="B9RRS6"/>
<dbReference type="SMART" id="SM00401">
    <property type="entry name" value="ZnF_GATA"/>
    <property type="match status" value="1"/>
</dbReference>
<dbReference type="InterPro" id="IPR052138">
    <property type="entry name" value="GATA_ZnFinger_Domain"/>
</dbReference>
<keyword evidence="3" id="KW-0862">Zinc</keyword>
<keyword evidence="6" id="KW-0804">Transcription</keyword>
<accession>B9RRS6</accession>
<dbReference type="CDD" id="cd00202">
    <property type="entry name" value="ZnF_GATA"/>
    <property type="match status" value="1"/>
</dbReference>
<dbReference type="PANTHER" id="PTHR47255:SF13">
    <property type="entry name" value="GATA-TYPE DOMAIN-CONTAINING PROTEIN"/>
    <property type="match status" value="1"/>
</dbReference>
<dbReference type="GO" id="GO:0043565">
    <property type="term" value="F:sequence-specific DNA binding"/>
    <property type="evidence" value="ECO:0007669"/>
    <property type="project" value="InterPro"/>
</dbReference>
<dbReference type="eggNOG" id="KOG1601">
    <property type="taxonomic scope" value="Eukaryota"/>
</dbReference>
<keyword evidence="4" id="KW-0805">Transcription regulation</keyword>
<sequence length="186" mass="20595">MPSKMRIMQKMMNSNCFEFNDKPVKFTVKFQDHQQYQATNNEINSSCSNGNNNIRVCSDCNTTTTPLWRSGPRGPKSLCNACGIRQRKARRAMAAAAAIAMETSSTKAAKVKEKKSRTGHASQCKKLCKPPDHPPPPYNQGQKPKVSFKNLALSLSNNSALQRVFPEDVEEAATLLMELSCGFIHG</sequence>
<gene>
    <name evidence="10" type="ORF">RCOM_0797450</name>
</gene>
<dbReference type="PROSITE" id="PS50114">
    <property type="entry name" value="GATA_ZN_FINGER_2"/>
    <property type="match status" value="1"/>
</dbReference>
<proteinExistence type="predicted"/>
<dbReference type="InterPro" id="IPR000679">
    <property type="entry name" value="Znf_GATA"/>
</dbReference>
<dbReference type="InterPro" id="IPR013088">
    <property type="entry name" value="Znf_NHR/GATA"/>
</dbReference>
<dbReference type="Pfam" id="PF00320">
    <property type="entry name" value="GATA"/>
    <property type="match status" value="1"/>
</dbReference>
<organism evidence="10 11">
    <name type="scientific">Ricinus communis</name>
    <name type="common">Castor bean</name>
    <dbReference type="NCBI Taxonomy" id="3988"/>
    <lineage>
        <taxon>Eukaryota</taxon>
        <taxon>Viridiplantae</taxon>
        <taxon>Streptophyta</taxon>
        <taxon>Embryophyta</taxon>
        <taxon>Tracheophyta</taxon>
        <taxon>Spermatophyta</taxon>
        <taxon>Magnoliopsida</taxon>
        <taxon>eudicotyledons</taxon>
        <taxon>Gunneridae</taxon>
        <taxon>Pentapetalae</taxon>
        <taxon>rosids</taxon>
        <taxon>fabids</taxon>
        <taxon>Malpighiales</taxon>
        <taxon>Euphorbiaceae</taxon>
        <taxon>Acalyphoideae</taxon>
        <taxon>Acalypheae</taxon>
        <taxon>Ricinus</taxon>
    </lineage>
</organism>
<evidence type="ECO:0000256" key="3">
    <source>
        <dbReference type="ARBA" id="ARBA00022833"/>
    </source>
</evidence>
<evidence type="ECO:0000256" key="4">
    <source>
        <dbReference type="ARBA" id="ARBA00023015"/>
    </source>
</evidence>
<evidence type="ECO:0000256" key="2">
    <source>
        <dbReference type="ARBA" id="ARBA00022771"/>
    </source>
</evidence>
<evidence type="ECO:0000256" key="1">
    <source>
        <dbReference type="ARBA" id="ARBA00022723"/>
    </source>
</evidence>
<keyword evidence="11" id="KW-1185">Reference proteome</keyword>
<evidence type="ECO:0000313" key="10">
    <source>
        <dbReference type="EMBL" id="EEF45786.1"/>
    </source>
</evidence>
<reference evidence="11" key="1">
    <citation type="journal article" date="2010" name="Nat. Biotechnol.">
        <title>Draft genome sequence of the oilseed species Ricinus communis.</title>
        <authorList>
            <person name="Chan A.P."/>
            <person name="Crabtree J."/>
            <person name="Zhao Q."/>
            <person name="Lorenzi H."/>
            <person name="Orvis J."/>
            <person name="Puiu D."/>
            <person name="Melake-Berhan A."/>
            <person name="Jones K.M."/>
            <person name="Redman J."/>
            <person name="Chen G."/>
            <person name="Cahoon E.B."/>
            <person name="Gedil M."/>
            <person name="Stanke M."/>
            <person name="Haas B.J."/>
            <person name="Wortman J.R."/>
            <person name="Fraser-Liggett C.M."/>
            <person name="Ravel J."/>
            <person name="Rabinowicz P.D."/>
        </authorList>
    </citation>
    <scope>NUCLEOTIDE SEQUENCE [LARGE SCALE GENOMIC DNA]</scope>
    <source>
        <strain evidence="11">cv. Hale</strain>
    </source>
</reference>
<dbReference type="GO" id="GO:0008270">
    <property type="term" value="F:zinc ion binding"/>
    <property type="evidence" value="ECO:0007669"/>
    <property type="project" value="UniProtKB-KW"/>
</dbReference>
<dbReference type="AlphaFoldDB" id="B9RRS6"/>
<keyword evidence="5" id="KW-0238">DNA-binding</keyword>
<evidence type="ECO:0000256" key="7">
    <source>
        <dbReference type="PROSITE-ProRule" id="PRU00094"/>
    </source>
</evidence>
<keyword evidence="1" id="KW-0479">Metal-binding</keyword>
<evidence type="ECO:0000256" key="5">
    <source>
        <dbReference type="ARBA" id="ARBA00023125"/>
    </source>
</evidence>
<evidence type="ECO:0000256" key="8">
    <source>
        <dbReference type="SAM" id="MobiDB-lite"/>
    </source>
</evidence>
<dbReference type="EMBL" id="EQ973807">
    <property type="protein sequence ID" value="EEF45786.1"/>
    <property type="molecule type" value="Genomic_DNA"/>
</dbReference>
<dbReference type="Proteomes" id="UP000008311">
    <property type="component" value="Unassembled WGS sequence"/>
</dbReference>
<dbReference type="GO" id="GO:0006355">
    <property type="term" value="P:regulation of DNA-templated transcription"/>
    <property type="evidence" value="ECO:0007669"/>
    <property type="project" value="InterPro"/>
</dbReference>
<dbReference type="PROSITE" id="PS00344">
    <property type="entry name" value="GATA_ZN_FINGER_1"/>
    <property type="match status" value="1"/>
</dbReference>
<evidence type="ECO:0000313" key="11">
    <source>
        <dbReference type="Proteomes" id="UP000008311"/>
    </source>
</evidence>
<evidence type="ECO:0000259" key="9">
    <source>
        <dbReference type="PROSITE" id="PS50114"/>
    </source>
</evidence>
<name>B9RRS6_RICCO</name>
<feature type="region of interest" description="Disordered" evidence="8">
    <location>
        <begin position="112"/>
        <end position="144"/>
    </location>
</feature>